<reference evidence="2 3" key="1">
    <citation type="submission" date="2015-07" db="EMBL/GenBank/DDBJ databases">
        <title>The genome of Melipona quadrifasciata.</title>
        <authorList>
            <person name="Pan H."/>
            <person name="Kapheim K."/>
        </authorList>
    </citation>
    <scope>NUCLEOTIDE SEQUENCE [LARGE SCALE GENOMIC DNA]</scope>
    <source>
        <strain evidence="2">0111107301</strain>
        <tissue evidence="2">Whole body</tissue>
    </source>
</reference>
<proteinExistence type="predicted"/>
<sequence length="404" mass="45428">MKHLYSGMFRQQNIDPRSLEVPSRARPLTATPFLANFDLLKREAPMAAYFTLLESKNEYTELFDLPGPARSLGGIKICYPQTNVRLCAELLSAATGILDKSRARNRSRLCGSAAYTCLAVCRRADFPGKIDLQLYASRGEGYHRNKPAANSNGNGFPHQPATLVVDSLLPAFPVDHDDVHPYSRQNMFLPQREMCDARESGSTDSLGVSALTRRRRRQMRDTGVGASHATQLRFLTLLKHRYPLFAWSSSLRFEYIKQIIAASDFTVIDDALNNADPFFTQWVSVDRITVLWKSDKMGDSFGESIAICWGGSPQVYTGTMIRAHVAVNKADWGEKTERSKTGKKDPRTFPGDVLAASGGEEEERTERREDGHRPSTYSNQCIQLQYEEATCSQLWIQFQRRPAS</sequence>
<dbReference type="Proteomes" id="UP000053105">
    <property type="component" value="Unassembled WGS sequence"/>
</dbReference>
<feature type="region of interest" description="Disordered" evidence="1">
    <location>
        <begin position="332"/>
        <end position="377"/>
    </location>
</feature>
<name>A0A0M9A0R8_9HYME</name>
<feature type="compositionally biased region" description="Basic and acidic residues" evidence="1">
    <location>
        <begin position="364"/>
        <end position="373"/>
    </location>
</feature>
<gene>
    <name evidence="2" type="ORF">WN51_12684</name>
</gene>
<organism evidence="2 3">
    <name type="scientific">Melipona quadrifasciata</name>
    <dbReference type="NCBI Taxonomy" id="166423"/>
    <lineage>
        <taxon>Eukaryota</taxon>
        <taxon>Metazoa</taxon>
        <taxon>Ecdysozoa</taxon>
        <taxon>Arthropoda</taxon>
        <taxon>Hexapoda</taxon>
        <taxon>Insecta</taxon>
        <taxon>Pterygota</taxon>
        <taxon>Neoptera</taxon>
        <taxon>Endopterygota</taxon>
        <taxon>Hymenoptera</taxon>
        <taxon>Apocrita</taxon>
        <taxon>Aculeata</taxon>
        <taxon>Apoidea</taxon>
        <taxon>Anthophila</taxon>
        <taxon>Apidae</taxon>
        <taxon>Melipona</taxon>
    </lineage>
</organism>
<evidence type="ECO:0000313" key="2">
    <source>
        <dbReference type="EMBL" id="KOX75000.1"/>
    </source>
</evidence>
<dbReference type="AlphaFoldDB" id="A0A0M9A0R8"/>
<evidence type="ECO:0000256" key="1">
    <source>
        <dbReference type="SAM" id="MobiDB-lite"/>
    </source>
</evidence>
<protein>
    <submittedName>
        <fullName evidence="2">Uncharacterized protein</fullName>
    </submittedName>
</protein>
<dbReference type="EMBL" id="KQ435775">
    <property type="protein sequence ID" value="KOX75000.1"/>
    <property type="molecule type" value="Genomic_DNA"/>
</dbReference>
<feature type="compositionally biased region" description="Basic and acidic residues" evidence="1">
    <location>
        <begin position="332"/>
        <end position="347"/>
    </location>
</feature>
<evidence type="ECO:0000313" key="3">
    <source>
        <dbReference type="Proteomes" id="UP000053105"/>
    </source>
</evidence>
<keyword evidence="3" id="KW-1185">Reference proteome</keyword>
<accession>A0A0M9A0R8</accession>